<dbReference type="InterPro" id="IPR015422">
    <property type="entry name" value="PyrdxlP-dep_Trfase_small"/>
</dbReference>
<comment type="cofactor">
    <cofactor evidence="1">
        <name>pyridoxal 5'-phosphate</name>
        <dbReference type="ChEBI" id="CHEBI:597326"/>
    </cofactor>
</comment>
<dbReference type="PANTHER" id="PTHR46383">
    <property type="entry name" value="ASPARTATE AMINOTRANSFERASE"/>
    <property type="match status" value="1"/>
</dbReference>
<comment type="caution">
    <text evidence="8">The sequence shown here is derived from an EMBL/GenBank/DDBJ whole genome shotgun (WGS) entry which is preliminary data.</text>
</comment>
<dbReference type="Proteomes" id="UP000468735">
    <property type="component" value="Unassembled WGS sequence"/>
</dbReference>
<dbReference type="Gene3D" id="3.90.1150.10">
    <property type="entry name" value="Aspartate Aminotransferase, domain 1"/>
    <property type="match status" value="1"/>
</dbReference>
<dbReference type="Gene3D" id="3.40.640.10">
    <property type="entry name" value="Type I PLP-dependent aspartate aminotransferase-like (Major domain)"/>
    <property type="match status" value="1"/>
</dbReference>
<name>A0A6H9Z4I5_9ACTN</name>
<dbReference type="GO" id="GO:0006520">
    <property type="term" value="P:amino acid metabolic process"/>
    <property type="evidence" value="ECO:0007669"/>
    <property type="project" value="InterPro"/>
</dbReference>
<dbReference type="PANTHER" id="PTHR46383:SF1">
    <property type="entry name" value="ASPARTATE AMINOTRANSFERASE"/>
    <property type="match status" value="1"/>
</dbReference>
<dbReference type="InterPro" id="IPR015424">
    <property type="entry name" value="PyrdxlP-dep_Trfase"/>
</dbReference>
<proteinExistence type="inferred from homology"/>
<dbReference type="GO" id="GO:0030170">
    <property type="term" value="F:pyridoxal phosphate binding"/>
    <property type="evidence" value="ECO:0007669"/>
    <property type="project" value="InterPro"/>
</dbReference>
<keyword evidence="5" id="KW-0663">Pyridoxal phosphate</keyword>
<dbReference type="AlphaFoldDB" id="A0A6H9Z4I5"/>
<dbReference type="Pfam" id="PF00155">
    <property type="entry name" value="Aminotran_1_2"/>
    <property type="match status" value="1"/>
</dbReference>
<feature type="domain" description="Aminotransferase class I/classII large" evidence="7">
    <location>
        <begin position="62"/>
        <end position="394"/>
    </location>
</feature>
<dbReference type="InterPro" id="IPR004839">
    <property type="entry name" value="Aminotransferase_I/II_large"/>
</dbReference>
<dbReference type="InterPro" id="IPR050596">
    <property type="entry name" value="AspAT/PAT-like"/>
</dbReference>
<comment type="similarity">
    <text evidence="2">Belongs to the class-I pyridoxal-phosphate-dependent aminotransferase family.</text>
</comment>
<evidence type="ECO:0000313" key="9">
    <source>
        <dbReference type="Proteomes" id="UP000468735"/>
    </source>
</evidence>
<dbReference type="GO" id="GO:0008483">
    <property type="term" value="F:transaminase activity"/>
    <property type="evidence" value="ECO:0007669"/>
    <property type="project" value="UniProtKB-KW"/>
</dbReference>
<evidence type="ECO:0000256" key="5">
    <source>
        <dbReference type="ARBA" id="ARBA00022898"/>
    </source>
</evidence>
<evidence type="ECO:0000256" key="4">
    <source>
        <dbReference type="ARBA" id="ARBA00022679"/>
    </source>
</evidence>
<keyword evidence="9" id="KW-1185">Reference proteome</keyword>
<reference evidence="8 9" key="1">
    <citation type="submission" date="2019-09" db="EMBL/GenBank/DDBJ databases">
        <title>Actinomadura physcomitrii sp. nov., a novel actinomycete isolated from moss [Physcomitrium sphaericum (Ludw) Fuernr].</title>
        <authorList>
            <person name="Zhuang X."/>
            <person name="Liu C."/>
        </authorList>
    </citation>
    <scope>NUCLEOTIDE SEQUENCE [LARGE SCALE GENOMIC DNA]</scope>
    <source>
        <strain evidence="8 9">HMC1</strain>
    </source>
</reference>
<dbReference type="InterPro" id="IPR015421">
    <property type="entry name" value="PyrdxlP-dep_Trfase_major"/>
</dbReference>
<evidence type="ECO:0000259" key="7">
    <source>
        <dbReference type="Pfam" id="PF00155"/>
    </source>
</evidence>
<evidence type="ECO:0000256" key="1">
    <source>
        <dbReference type="ARBA" id="ARBA00001933"/>
    </source>
</evidence>
<evidence type="ECO:0000256" key="3">
    <source>
        <dbReference type="ARBA" id="ARBA00022576"/>
    </source>
</evidence>
<keyword evidence="4 8" id="KW-0808">Transferase</keyword>
<sequence length="450" mass="47506">MSAQHTPAPSRPLHPPLRDLPVSPTLAADDTIARRRREGLPVLPLGFGEAGIPIHPALVRELASAADRGAYGPVAGSAPLRAAAAGYWSRRGLPTDPGLVVCGPGSKALLFGLLMSLTDGDVAIPAPSWVSYAAQAALTGAKPVFIATPPGEGGVPSPALLADAIVRARSQGRSIRAVVVTLPDNPTGTLASEATVRRLCAVAREHDLLIISDEIYRDLVHDPARKVPNPASYAPERTVVTTALSKHLAAGGWRLGVARLPDGPFGHALRASLLGVASEMWSSAPAPIQQAAAYAFSEPPELITHVDRSRRLHAAIARAVADRFRQAEARVRPPEAAFYVYPDLDPHRETLRKAYGIATAAELCGHLLERYGMCILPGSAFGEPAEALRFRVATTRLYGETDEQRLTALAALDPTALPWVAESLDRISEILTDLTAGATKPGLHHAAAIA</sequence>
<evidence type="ECO:0000313" key="8">
    <source>
        <dbReference type="EMBL" id="KAB2352178.1"/>
    </source>
</evidence>
<gene>
    <name evidence="8" type="ORF">F8566_00180</name>
</gene>
<dbReference type="RefSeq" id="WP_151556744.1">
    <property type="nucleotide sequence ID" value="NZ_WBMT01000001.1"/>
</dbReference>
<keyword evidence="3 8" id="KW-0032">Aminotransferase</keyword>
<evidence type="ECO:0000256" key="2">
    <source>
        <dbReference type="ARBA" id="ARBA00007441"/>
    </source>
</evidence>
<evidence type="ECO:0000256" key="6">
    <source>
        <dbReference type="SAM" id="MobiDB-lite"/>
    </source>
</evidence>
<feature type="region of interest" description="Disordered" evidence="6">
    <location>
        <begin position="1"/>
        <end position="31"/>
    </location>
</feature>
<accession>A0A6H9Z4I5</accession>
<organism evidence="8 9">
    <name type="scientific">Actinomadura rudentiformis</name>
    <dbReference type="NCBI Taxonomy" id="359158"/>
    <lineage>
        <taxon>Bacteria</taxon>
        <taxon>Bacillati</taxon>
        <taxon>Actinomycetota</taxon>
        <taxon>Actinomycetes</taxon>
        <taxon>Streptosporangiales</taxon>
        <taxon>Thermomonosporaceae</taxon>
        <taxon>Actinomadura</taxon>
    </lineage>
</organism>
<dbReference type="EMBL" id="WBMT01000001">
    <property type="protein sequence ID" value="KAB2352178.1"/>
    <property type="molecule type" value="Genomic_DNA"/>
</dbReference>
<protein>
    <submittedName>
        <fullName evidence="8">Pyridoxal phosphate-dependent aminotransferase</fullName>
    </submittedName>
</protein>
<dbReference type="OrthoDB" id="2192472at2"/>
<dbReference type="SUPFAM" id="SSF53383">
    <property type="entry name" value="PLP-dependent transferases"/>
    <property type="match status" value="1"/>
</dbReference>
<dbReference type="CDD" id="cd00609">
    <property type="entry name" value="AAT_like"/>
    <property type="match status" value="1"/>
</dbReference>